<evidence type="ECO:0000313" key="1">
    <source>
        <dbReference type="EMBL" id="OIN61176.1"/>
    </source>
</evidence>
<reference evidence="1 2" key="1">
    <citation type="submission" date="2016-10" db="EMBL/GenBank/DDBJ databases">
        <title>Arsenicibacter rosenii gen. nov., sp. nov., an efficient arsenic-methylating bacterium isolated from an arsenic-contaminated paddy soil.</title>
        <authorList>
            <person name="Huang K."/>
        </authorList>
    </citation>
    <scope>NUCLEOTIDE SEQUENCE [LARGE SCALE GENOMIC DNA]</scope>
    <source>
        <strain evidence="1 2">SM-1</strain>
    </source>
</reference>
<dbReference type="EMBL" id="MORL01000001">
    <property type="protein sequence ID" value="OIN61176.1"/>
    <property type="molecule type" value="Genomic_DNA"/>
</dbReference>
<accession>A0A1S2VSB5</accession>
<sequence length="226" mass="26330">MKENQTTTARLRNQERFVQNTGKSEAEYQAWATEVGRRMHINNLDKLVCAKLNIYTVSHLAYLPTPTPIDLPADEYDKYLADRTENPLELAQLWLKTKPDAQSWVSVQSILADNLRPFPKSDFELHGDPNWLPDVAKSWFRKDGLNLDVQIEEISAMSGRQITLQDAIDFVRAHKPGMYKNPAQLQLEYIEERFKNITTFRIKDYYAEHLLKSCYYVVPTFDEVPF</sequence>
<comment type="caution">
    <text evidence="1">The sequence shown here is derived from an EMBL/GenBank/DDBJ whole genome shotgun (WGS) entry which is preliminary data.</text>
</comment>
<evidence type="ECO:0000313" key="2">
    <source>
        <dbReference type="Proteomes" id="UP000181790"/>
    </source>
</evidence>
<dbReference type="Proteomes" id="UP000181790">
    <property type="component" value="Unassembled WGS sequence"/>
</dbReference>
<dbReference type="OrthoDB" id="956558at2"/>
<organism evidence="1 2">
    <name type="scientific">Arsenicibacter rosenii</name>
    <dbReference type="NCBI Taxonomy" id="1750698"/>
    <lineage>
        <taxon>Bacteria</taxon>
        <taxon>Pseudomonadati</taxon>
        <taxon>Bacteroidota</taxon>
        <taxon>Cytophagia</taxon>
        <taxon>Cytophagales</taxon>
        <taxon>Spirosomataceae</taxon>
        <taxon>Arsenicibacter</taxon>
    </lineage>
</organism>
<dbReference type="AlphaFoldDB" id="A0A1S2VSB5"/>
<protein>
    <submittedName>
        <fullName evidence="1">Uncharacterized protein</fullName>
    </submittedName>
</protein>
<gene>
    <name evidence="1" type="ORF">BLX24_03710</name>
</gene>
<keyword evidence="2" id="KW-1185">Reference proteome</keyword>
<proteinExistence type="predicted"/>
<dbReference type="RefSeq" id="WP_071501679.1">
    <property type="nucleotide sequence ID" value="NZ_MORL01000001.1"/>
</dbReference>
<name>A0A1S2VSB5_9BACT</name>